<protein>
    <recommendedName>
        <fullName evidence="2">LarA-like N-terminal domain-containing protein</fullName>
    </recommendedName>
</protein>
<accession>A0A212JB34</accession>
<evidence type="ECO:0008006" key="2">
    <source>
        <dbReference type="Google" id="ProtNLM"/>
    </source>
</evidence>
<sequence length="122" mass="13076">MTQQFPTMYKFKQRFEGESIADIPAAIAEEFRKSGIAERVKPGQRVAVCAGSRGIANLPVIVKAVVDNFTALGLTPVVAPAMGSHGNATAEGQLEMLADLGVSEKTIGVPFERTWKWCLSAP</sequence>
<organism evidence="1">
    <name type="scientific">uncultured delta proteobacterium</name>
    <dbReference type="NCBI Taxonomy" id="34034"/>
    <lineage>
        <taxon>Bacteria</taxon>
        <taxon>Deltaproteobacteria</taxon>
        <taxon>environmental samples</taxon>
    </lineage>
</organism>
<proteinExistence type="predicted"/>
<dbReference type="AlphaFoldDB" id="A0A212JB34"/>
<dbReference type="EMBL" id="FLUQ01000001">
    <property type="protein sequence ID" value="SBV96683.1"/>
    <property type="molecule type" value="Genomic_DNA"/>
</dbReference>
<reference evidence="1" key="1">
    <citation type="submission" date="2016-04" db="EMBL/GenBank/DDBJ databases">
        <authorList>
            <person name="Evans L.H."/>
            <person name="Alamgir A."/>
            <person name="Owens N."/>
            <person name="Weber N.D."/>
            <person name="Virtaneva K."/>
            <person name="Barbian K."/>
            <person name="Babar A."/>
            <person name="Rosenke K."/>
        </authorList>
    </citation>
    <scope>NUCLEOTIDE SEQUENCE</scope>
    <source>
        <strain evidence="1">86</strain>
    </source>
</reference>
<dbReference type="Gene3D" id="3.40.50.11440">
    <property type="match status" value="1"/>
</dbReference>
<evidence type="ECO:0000313" key="1">
    <source>
        <dbReference type="EMBL" id="SBV96683.1"/>
    </source>
</evidence>
<gene>
    <name evidence="1" type="ORF">KL86DPRO_11086</name>
</gene>
<name>A0A212JB34_9DELT</name>